<evidence type="ECO:0000313" key="2">
    <source>
        <dbReference type="Proteomes" id="UP001175271"/>
    </source>
</evidence>
<organism evidence="1 2">
    <name type="scientific">Steinernema hermaphroditum</name>
    <dbReference type="NCBI Taxonomy" id="289476"/>
    <lineage>
        <taxon>Eukaryota</taxon>
        <taxon>Metazoa</taxon>
        <taxon>Ecdysozoa</taxon>
        <taxon>Nematoda</taxon>
        <taxon>Chromadorea</taxon>
        <taxon>Rhabditida</taxon>
        <taxon>Tylenchina</taxon>
        <taxon>Panagrolaimomorpha</taxon>
        <taxon>Strongyloidoidea</taxon>
        <taxon>Steinernematidae</taxon>
        <taxon>Steinernema</taxon>
    </lineage>
</organism>
<protein>
    <submittedName>
        <fullName evidence="1">Uncharacterized protein</fullName>
    </submittedName>
</protein>
<accession>A0AA39IPG1</accession>
<gene>
    <name evidence="1" type="ORF">QR680_010567</name>
</gene>
<evidence type="ECO:0000313" key="1">
    <source>
        <dbReference type="EMBL" id="KAK0428047.1"/>
    </source>
</evidence>
<dbReference type="AlphaFoldDB" id="A0AA39IPG1"/>
<dbReference type="EMBL" id="JAUCMV010000001">
    <property type="protein sequence ID" value="KAK0428047.1"/>
    <property type="molecule type" value="Genomic_DNA"/>
</dbReference>
<comment type="caution">
    <text evidence="1">The sequence shown here is derived from an EMBL/GenBank/DDBJ whole genome shotgun (WGS) entry which is preliminary data.</text>
</comment>
<sequence length="87" mass="8966">MAPPERRTPSALLGRPQLQMMESSAQTGRFGTCGGEDTNRAKNGVCRVSVADGPKVHGLNGATVTLMNIQGGLLLVIGTSKSTSGII</sequence>
<name>A0AA39IPG1_9BILA</name>
<reference evidence="1" key="1">
    <citation type="submission" date="2023-06" db="EMBL/GenBank/DDBJ databases">
        <title>Genomic analysis of the entomopathogenic nematode Steinernema hermaphroditum.</title>
        <authorList>
            <person name="Schwarz E.M."/>
            <person name="Heppert J.K."/>
            <person name="Baniya A."/>
            <person name="Schwartz H.T."/>
            <person name="Tan C.-H."/>
            <person name="Antoshechkin I."/>
            <person name="Sternberg P.W."/>
            <person name="Goodrich-Blair H."/>
            <person name="Dillman A.R."/>
        </authorList>
    </citation>
    <scope>NUCLEOTIDE SEQUENCE</scope>
    <source>
        <strain evidence="1">PS9179</strain>
        <tissue evidence="1">Whole animal</tissue>
    </source>
</reference>
<keyword evidence="2" id="KW-1185">Reference proteome</keyword>
<dbReference type="Proteomes" id="UP001175271">
    <property type="component" value="Unassembled WGS sequence"/>
</dbReference>
<proteinExistence type="predicted"/>